<evidence type="ECO:0000256" key="7">
    <source>
        <dbReference type="SAM" id="Phobius"/>
    </source>
</evidence>
<organism evidence="9 10">
    <name type="scientific">Roseovarius azorensis</name>
    <dbReference type="NCBI Taxonomy" id="1287727"/>
    <lineage>
        <taxon>Bacteria</taxon>
        <taxon>Pseudomonadati</taxon>
        <taxon>Pseudomonadota</taxon>
        <taxon>Alphaproteobacteria</taxon>
        <taxon>Rhodobacterales</taxon>
        <taxon>Roseobacteraceae</taxon>
        <taxon>Roseovarius</taxon>
    </lineage>
</organism>
<dbReference type="PROSITE" id="PS00059">
    <property type="entry name" value="ADH_ZINC"/>
    <property type="match status" value="1"/>
</dbReference>
<dbReference type="GO" id="GO:0005829">
    <property type="term" value="C:cytosol"/>
    <property type="evidence" value="ECO:0007669"/>
    <property type="project" value="TreeGrafter"/>
</dbReference>
<feature type="transmembrane region" description="Helical" evidence="7">
    <location>
        <begin position="198"/>
        <end position="223"/>
    </location>
</feature>
<dbReference type="OrthoDB" id="9770544at2"/>
<gene>
    <name evidence="9" type="ORF">SAMN05443999_1226</name>
</gene>
<dbReference type="PANTHER" id="PTHR43880:SF12">
    <property type="entry name" value="ALCOHOL DEHYDROGENASE CLASS-3"/>
    <property type="match status" value="1"/>
</dbReference>
<dbReference type="GO" id="GO:0008270">
    <property type="term" value="F:zinc ion binding"/>
    <property type="evidence" value="ECO:0007669"/>
    <property type="project" value="InterPro"/>
</dbReference>
<dbReference type="SMART" id="SM00829">
    <property type="entry name" value="PKS_ER"/>
    <property type="match status" value="1"/>
</dbReference>
<keyword evidence="7" id="KW-1133">Transmembrane helix</keyword>
<dbReference type="GO" id="GO:0051903">
    <property type="term" value="F:S-(hydroxymethyl)glutathione dehydrogenase [NAD(P)+] activity"/>
    <property type="evidence" value="ECO:0007669"/>
    <property type="project" value="TreeGrafter"/>
</dbReference>
<dbReference type="SUPFAM" id="SSF51735">
    <property type="entry name" value="NAD(P)-binding Rossmann-fold domains"/>
    <property type="match status" value="1"/>
</dbReference>
<evidence type="ECO:0000256" key="3">
    <source>
        <dbReference type="ARBA" id="ARBA00022833"/>
    </source>
</evidence>
<comment type="similarity">
    <text evidence="6">Belongs to the zinc-containing alcohol dehydrogenase family.</text>
</comment>
<comment type="cofactor">
    <cofactor evidence="1 6">
        <name>Zn(2+)</name>
        <dbReference type="ChEBI" id="CHEBI:29105"/>
    </cofactor>
</comment>
<dbReference type="Pfam" id="PF00107">
    <property type="entry name" value="ADH_zinc_N"/>
    <property type="match status" value="1"/>
</dbReference>
<dbReference type="InterPro" id="IPR002328">
    <property type="entry name" value="ADH_Zn_CS"/>
</dbReference>
<evidence type="ECO:0000256" key="5">
    <source>
        <dbReference type="ARBA" id="ARBA00023027"/>
    </source>
</evidence>
<dbReference type="SUPFAM" id="SSF50129">
    <property type="entry name" value="GroES-like"/>
    <property type="match status" value="2"/>
</dbReference>
<accession>A0A1H7XPW2</accession>
<dbReference type="CDD" id="cd08281">
    <property type="entry name" value="liver_ADH_like1"/>
    <property type="match status" value="1"/>
</dbReference>
<evidence type="ECO:0000256" key="2">
    <source>
        <dbReference type="ARBA" id="ARBA00022723"/>
    </source>
</evidence>
<keyword evidence="10" id="KW-1185">Reference proteome</keyword>
<evidence type="ECO:0000313" key="10">
    <source>
        <dbReference type="Proteomes" id="UP000199582"/>
    </source>
</evidence>
<sequence length="375" mass="39592">MRIEAAVLERQNIKSDFEKEKALTVRELELEGPGRGEVMIRVAAAGVCHSDLSVINGTRNRPVPMVLGHEAAGIVEEVGPDVDDLSPGDHVVCIFAPGCGTCLPCAEGRPALCTRAVKHHGVGELMTGHRRLSMDGMPVHHHIGVSAFATHAVLARQSLVKVEADIPPHISALFSCAMLTGAGAVFNTAKVMPGSKVAVFGLGGVGLSAVLGAVAAGAGQVVVVDPFKPKLDTAMEMGATHAVNADEHTIEAVRDLTGGGVDFAIELAGSVKALETAYDCTCRGGTTVTAGLPHPDARMPLNALKLVAEERALKGSYIGSCVPQRDLPRMFSLYMQGKLPVEKMLTHRLRLDQINLAMDQLDNGTAIRQVIEFEI</sequence>
<dbReference type="InterPro" id="IPR013154">
    <property type="entry name" value="ADH-like_N"/>
</dbReference>
<dbReference type="Pfam" id="PF08240">
    <property type="entry name" value="ADH_N"/>
    <property type="match status" value="1"/>
</dbReference>
<feature type="domain" description="Enoyl reductase (ER)" evidence="8">
    <location>
        <begin position="15"/>
        <end position="371"/>
    </location>
</feature>
<protein>
    <submittedName>
        <fullName evidence="9">Alcohol dehydrogenase</fullName>
    </submittedName>
</protein>
<dbReference type="InterPro" id="IPR020843">
    <property type="entry name" value="ER"/>
</dbReference>
<name>A0A1H7XPW2_9RHOB</name>
<evidence type="ECO:0000259" key="8">
    <source>
        <dbReference type="SMART" id="SM00829"/>
    </source>
</evidence>
<keyword evidence="2 6" id="KW-0479">Metal-binding</keyword>
<dbReference type="STRING" id="1287727.SAMN05443999_1226"/>
<keyword evidence="7" id="KW-0472">Membrane</keyword>
<evidence type="ECO:0000256" key="4">
    <source>
        <dbReference type="ARBA" id="ARBA00023002"/>
    </source>
</evidence>
<dbReference type="AlphaFoldDB" id="A0A1H7XPW2"/>
<keyword evidence="3 6" id="KW-0862">Zinc</keyword>
<dbReference type="InterPro" id="IPR011032">
    <property type="entry name" value="GroES-like_sf"/>
</dbReference>
<proteinExistence type="inferred from homology"/>
<dbReference type="Proteomes" id="UP000199582">
    <property type="component" value="Unassembled WGS sequence"/>
</dbReference>
<evidence type="ECO:0000256" key="1">
    <source>
        <dbReference type="ARBA" id="ARBA00001947"/>
    </source>
</evidence>
<dbReference type="Gene3D" id="3.90.180.10">
    <property type="entry name" value="Medium-chain alcohol dehydrogenases, catalytic domain"/>
    <property type="match status" value="1"/>
</dbReference>
<keyword evidence="7" id="KW-0812">Transmembrane</keyword>
<evidence type="ECO:0000256" key="6">
    <source>
        <dbReference type="RuleBase" id="RU361277"/>
    </source>
</evidence>
<dbReference type="RefSeq" id="WP_093039310.1">
    <property type="nucleotide sequence ID" value="NZ_FOAG01000022.1"/>
</dbReference>
<dbReference type="InterPro" id="IPR013149">
    <property type="entry name" value="ADH-like_C"/>
</dbReference>
<reference evidence="9 10" key="1">
    <citation type="submission" date="2016-10" db="EMBL/GenBank/DDBJ databases">
        <authorList>
            <person name="de Groot N.N."/>
        </authorList>
    </citation>
    <scope>NUCLEOTIDE SEQUENCE [LARGE SCALE GENOMIC DNA]</scope>
    <source>
        <strain evidence="9 10">DSM 100674</strain>
    </source>
</reference>
<dbReference type="FunFam" id="3.40.50.720:FF:000003">
    <property type="entry name" value="S-(hydroxymethyl)glutathione dehydrogenase"/>
    <property type="match status" value="1"/>
</dbReference>
<keyword evidence="4" id="KW-0560">Oxidoreductase</keyword>
<dbReference type="InterPro" id="IPR036291">
    <property type="entry name" value="NAD(P)-bd_dom_sf"/>
</dbReference>
<dbReference type="PANTHER" id="PTHR43880">
    <property type="entry name" value="ALCOHOL DEHYDROGENASE"/>
    <property type="match status" value="1"/>
</dbReference>
<dbReference type="Gene3D" id="3.40.50.720">
    <property type="entry name" value="NAD(P)-binding Rossmann-like Domain"/>
    <property type="match status" value="1"/>
</dbReference>
<evidence type="ECO:0000313" key="9">
    <source>
        <dbReference type="EMBL" id="SEM35029.1"/>
    </source>
</evidence>
<dbReference type="EMBL" id="FOAG01000022">
    <property type="protein sequence ID" value="SEM35029.1"/>
    <property type="molecule type" value="Genomic_DNA"/>
</dbReference>
<keyword evidence="5" id="KW-0520">NAD</keyword>
<dbReference type="GO" id="GO:0046294">
    <property type="term" value="P:formaldehyde catabolic process"/>
    <property type="evidence" value="ECO:0007669"/>
    <property type="project" value="TreeGrafter"/>
</dbReference>